<evidence type="ECO:0000313" key="1">
    <source>
        <dbReference type="EMBL" id="MXP74096.1"/>
    </source>
</evidence>
<organism evidence="1 2">
    <name type="scientific">Sporofaciens musculi</name>
    <dbReference type="NCBI Taxonomy" id="2681861"/>
    <lineage>
        <taxon>Bacteria</taxon>
        <taxon>Bacillati</taxon>
        <taxon>Bacillota</taxon>
        <taxon>Clostridia</taxon>
        <taxon>Lachnospirales</taxon>
        <taxon>Lachnospiraceae</taxon>
        <taxon>Sporofaciens</taxon>
    </lineage>
</organism>
<dbReference type="AlphaFoldDB" id="A0A7X3SHG3"/>
<evidence type="ECO:0000313" key="2">
    <source>
        <dbReference type="Proteomes" id="UP000460412"/>
    </source>
</evidence>
<proteinExistence type="predicted"/>
<accession>A0A7X3SHG3</accession>
<dbReference type="RefSeq" id="WP_159749137.1">
    <property type="nucleotide sequence ID" value="NZ_WUQX01000001.1"/>
</dbReference>
<dbReference type="EMBL" id="WUQX01000001">
    <property type="protein sequence ID" value="MXP74096.1"/>
    <property type="molecule type" value="Genomic_DNA"/>
</dbReference>
<name>A0A7X3SHG3_9FIRM</name>
<keyword evidence="2" id="KW-1185">Reference proteome</keyword>
<sequence length="358" mass="41939">MNILFKSFHNINVPENVIRVIPIPEDFDEFMIEFLLYSLQNKSIKRYKMIDKNTEVLNCIQRITKECLSETQKDTEDTDTTLEFSNSIALKLLREEQAVQQLIEKMRITIQRGSLIQTLFRTDTDKLIFVVAKVEHSEWYEGESLEKKFGFPGDKKSVWKSAIIPLEVTGDLSEDDIKIYRNNDSKYWTEKFLELQEKKSDETNTREVFEAVQTILRKNVRKQSERDYLILRNALIQKMKTPQQINYTQMIDDLVGNYIPDAESLNINTIKEKLLDLTITKTFDTQFNAVPTVIKERKRKEKYFPSAGIEITLVGAIEDFEHVIISESVDGGRRYLKIRCDDQKTYEAFATKQLKIET</sequence>
<gene>
    <name evidence="1" type="ORF">GN277_01180</name>
</gene>
<dbReference type="Proteomes" id="UP000460412">
    <property type="component" value="Unassembled WGS sequence"/>
</dbReference>
<protein>
    <recommendedName>
        <fullName evidence="3">37-kD nucleoid-associated bacterial protein</fullName>
    </recommendedName>
</protein>
<dbReference type="GO" id="GO:0009295">
    <property type="term" value="C:nucleoid"/>
    <property type="evidence" value="ECO:0007669"/>
    <property type="project" value="InterPro"/>
</dbReference>
<evidence type="ECO:0008006" key="3">
    <source>
        <dbReference type="Google" id="ProtNLM"/>
    </source>
</evidence>
<reference evidence="1 2" key="1">
    <citation type="submission" date="2019-12" db="EMBL/GenBank/DDBJ databases">
        <title>Sporaefaciens musculi gen. nov., sp. nov., a novel bacterium isolated from the caecum of an obese mouse.</title>
        <authorList>
            <person name="Rasmussen T.S."/>
            <person name="Streidl T."/>
            <person name="Hitch T.C.A."/>
            <person name="Wortmann E."/>
            <person name="Deptula P."/>
            <person name="Hansen M."/>
            <person name="Nielsen D.S."/>
            <person name="Clavel T."/>
            <person name="Vogensen F.K."/>
        </authorList>
    </citation>
    <scope>NUCLEOTIDE SEQUENCE [LARGE SCALE GENOMIC DNA]</scope>
    <source>
        <strain evidence="1 2">WCA-9-b2</strain>
    </source>
</reference>
<comment type="caution">
    <text evidence="1">The sequence shown here is derived from an EMBL/GenBank/DDBJ whole genome shotgun (WGS) entry which is preliminary data.</text>
</comment>